<dbReference type="EMBL" id="CAAALY010058591">
    <property type="protein sequence ID" value="VEL22825.1"/>
    <property type="molecule type" value="Genomic_DNA"/>
</dbReference>
<accession>A0A3S5BG18</accession>
<comment type="caution">
    <text evidence="1">The sequence shown here is derived from an EMBL/GenBank/DDBJ whole genome shotgun (WGS) entry which is preliminary data.</text>
</comment>
<dbReference type="AlphaFoldDB" id="A0A3S5BG18"/>
<evidence type="ECO:0000313" key="2">
    <source>
        <dbReference type="Proteomes" id="UP000784294"/>
    </source>
</evidence>
<protein>
    <submittedName>
        <fullName evidence="1">Uncharacterized protein</fullName>
    </submittedName>
</protein>
<reference evidence="1" key="1">
    <citation type="submission" date="2018-11" db="EMBL/GenBank/DDBJ databases">
        <authorList>
            <consortium name="Pathogen Informatics"/>
        </authorList>
    </citation>
    <scope>NUCLEOTIDE SEQUENCE</scope>
</reference>
<evidence type="ECO:0000313" key="1">
    <source>
        <dbReference type="EMBL" id="VEL22825.1"/>
    </source>
</evidence>
<name>A0A3S5BG18_9PLAT</name>
<organism evidence="1 2">
    <name type="scientific">Protopolystoma xenopodis</name>
    <dbReference type="NCBI Taxonomy" id="117903"/>
    <lineage>
        <taxon>Eukaryota</taxon>
        <taxon>Metazoa</taxon>
        <taxon>Spiralia</taxon>
        <taxon>Lophotrochozoa</taxon>
        <taxon>Platyhelminthes</taxon>
        <taxon>Monogenea</taxon>
        <taxon>Polyopisthocotylea</taxon>
        <taxon>Polystomatidea</taxon>
        <taxon>Polystomatidae</taxon>
        <taxon>Protopolystoma</taxon>
    </lineage>
</organism>
<keyword evidence="2" id="KW-1185">Reference proteome</keyword>
<sequence>MSSTGFSTIRGSGAIEASSTNSNMFAFDLVGTTSIGELNSAKPVGTVKSTTSTVPSATSGVNTVATIPVPQLKSPDLARLRTGLLRNLSFASRYSQPGLSAGRLSPSTAQPLGSMPLHQRVGSAVRLKDRPFRVLPVLATFGEVVELNCAAAMFSPGAIKQAIGGDGSNATAVAMQESIIRLTKSKLTSKLKICPFCTQTMWIGYIEFARL</sequence>
<proteinExistence type="predicted"/>
<gene>
    <name evidence="1" type="ORF">PXEA_LOCUS16265</name>
</gene>
<dbReference type="Proteomes" id="UP000784294">
    <property type="component" value="Unassembled WGS sequence"/>
</dbReference>